<dbReference type="AlphaFoldDB" id="A0AAV6V3V3"/>
<organism evidence="3 4">
    <name type="scientific">Oedothorax gibbosus</name>
    <dbReference type="NCBI Taxonomy" id="931172"/>
    <lineage>
        <taxon>Eukaryota</taxon>
        <taxon>Metazoa</taxon>
        <taxon>Ecdysozoa</taxon>
        <taxon>Arthropoda</taxon>
        <taxon>Chelicerata</taxon>
        <taxon>Arachnida</taxon>
        <taxon>Araneae</taxon>
        <taxon>Araneomorphae</taxon>
        <taxon>Entelegynae</taxon>
        <taxon>Araneoidea</taxon>
        <taxon>Linyphiidae</taxon>
        <taxon>Erigoninae</taxon>
        <taxon>Oedothorax</taxon>
    </lineage>
</organism>
<sequence>MLWIKEDIHNSSSFPSRMRSYMTDHRTPLAWRHRDITLQHNGGHRHQHRPPPSPSVTTTTSSDEREEVPMVRAPPPPHHLRRPNSRGARYHAGGGQSSQFSTVMDPHYPGGGGFREGGGGMPFREGRGTLRSTRSVPAIALATWDGEPCPVHGHGVPLYHHQHGPNHHHPPSHPSNAGTMRRHGSLFDVRFPPYFGHPPHFQPPPMPYPPIPPPPLEKKSFHGSMQMPYMMPPMMRPRPFVFPAGEPLPVRDPYKMRTPPASGYAGSTKVADDAYGVDQVCCKGHLIVLWIILAVVTVGVVLGIVLGVTIA</sequence>
<evidence type="ECO:0000313" key="4">
    <source>
        <dbReference type="Proteomes" id="UP000827092"/>
    </source>
</evidence>
<keyword evidence="2" id="KW-0812">Transmembrane</keyword>
<comment type="caution">
    <text evidence="3">The sequence shown here is derived from an EMBL/GenBank/DDBJ whole genome shotgun (WGS) entry which is preliminary data.</text>
</comment>
<reference evidence="3 4" key="1">
    <citation type="journal article" date="2022" name="Nat. Ecol. Evol.">
        <title>A masculinizing supergene underlies an exaggerated male reproductive morph in a spider.</title>
        <authorList>
            <person name="Hendrickx F."/>
            <person name="De Corte Z."/>
            <person name="Sonet G."/>
            <person name="Van Belleghem S.M."/>
            <person name="Kostlbacher S."/>
            <person name="Vangestel C."/>
        </authorList>
    </citation>
    <scope>NUCLEOTIDE SEQUENCE [LARGE SCALE GENOMIC DNA]</scope>
    <source>
        <strain evidence="3">W744_W776</strain>
    </source>
</reference>
<feature type="region of interest" description="Disordered" evidence="1">
    <location>
        <begin position="41"/>
        <end position="98"/>
    </location>
</feature>
<keyword evidence="4" id="KW-1185">Reference proteome</keyword>
<protein>
    <submittedName>
        <fullName evidence="3">Uncharacterized protein</fullName>
    </submittedName>
</protein>
<dbReference type="EMBL" id="JAFNEN010000180">
    <property type="protein sequence ID" value="KAG8190569.1"/>
    <property type="molecule type" value="Genomic_DNA"/>
</dbReference>
<evidence type="ECO:0000256" key="1">
    <source>
        <dbReference type="SAM" id="MobiDB-lite"/>
    </source>
</evidence>
<keyword evidence="2" id="KW-0472">Membrane</keyword>
<evidence type="ECO:0000256" key="2">
    <source>
        <dbReference type="SAM" id="Phobius"/>
    </source>
</evidence>
<dbReference type="Proteomes" id="UP000827092">
    <property type="component" value="Unassembled WGS sequence"/>
</dbReference>
<proteinExistence type="predicted"/>
<feature type="transmembrane region" description="Helical" evidence="2">
    <location>
        <begin position="287"/>
        <end position="310"/>
    </location>
</feature>
<accession>A0AAV6V3V3</accession>
<keyword evidence="2" id="KW-1133">Transmembrane helix</keyword>
<gene>
    <name evidence="3" type="ORF">JTE90_014046</name>
</gene>
<evidence type="ECO:0000313" key="3">
    <source>
        <dbReference type="EMBL" id="KAG8190569.1"/>
    </source>
</evidence>
<name>A0AAV6V3V3_9ARAC</name>